<dbReference type="Pfam" id="PF18853">
    <property type="entry name" value="LPD37"/>
    <property type="match status" value="1"/>
</dbReference>
<dbReference type="RefSeq" id="WP_074976004.1">
    <property type="nucleotide sequence ID" value="NZ_FPBZ01000028.1"/>
</dbReference>
<dbReference type="OrthoDB" id="9041348at2"/>
<evidence type="ECO:0000259" key="1">
    <source>
        <dbReference type="Pfam" id="PF18853"/>
    </source>
</evidence>
<reference evidence="2 3" key="1">
    <citation type="submission" date="2016-10" db="EMBL/GenBank/DDBJ databases">
        <authorList>
            <person name="de Groot N.N."/>
        </authorList>
    </citation>
    <scope>NUCLEOTIDE SEQUENCE [LARGE SCALE GENOMIC DNA]</scope>
    <source>
        <strain evidence="2 3">Nl14</strain>
    </source>
</reference>
<evidence type="ECO:0000313" key="2">
    <source>
        <dbReference type="EMBL" id="SFU77028.1"/>
    </source>
</evidence>
<dbReference type="Proteomes" id="UP000182649">
    <property type="component" value="Unassembled WGS sequence"/>
</dbReference>
<dbReference type="EMBL" id="FPBZ01000028">
    <property type="protein sequence ID" value="SFU77028.1"/>
    <property type="molecule type" value="Genomic_DNA"/>
</dbReference>
<gene>
    <name evidence="2" type="ORF">SAMN05216417_12826</name>
</gene>
<sequence>MTALGHSRNAIDPDIAFVHEFLIELVGVEELFRFKTSNEISLEGVFAEVYPEAEYLGENTRPDERFESGADHRYVFKSPDGALFYVFERDEGEVFIDVSYYATGEGGQGVYAAVSNYAFNTRKVFIADPAGLTADSLIRRTSNMLSAAIRYGTTDYLDAAQQQINGDRPNGVEPLVWYGDDPARTRALIQAFIATIDNTFPGLKAYQYDFQRRQFTDRRGRPIRPDRFAHLAGLEVARASRSGEGTIRRWILIKSLVSSSGGERPGILEQVHNGVRALVSEGGLAKSF</sequence>
<proteinExistence type="predicted"/>
<feature type="domain" description="Large polyvalent protein associated" evidence="1">
    <location>
        <begin position="21"/>
        <end position="259"/>
    </location>
</feature>
<protein>
    <recommendedName>
        <fullName evidence="1">Large polyvalent protein associated domain-containing protein</fullName>
    </recommendedName>
</protein>
<accession>A0A1I7IVU6</accession>
<evidence type="ECO:0000313" key="3">
    <source>
        <dbReference type="Proteomes" id="UP000182649"/>
    </source>
</evidence>
<dbReference type="AlphaFoldDB" id="A0A1I7IVU6"/>
<dbReference type="InterPro" id="IPR041196">
    <property type="entry name" value="LPD37"/>
</dbReference>
<organism evidence="2 3">
    <name type="scientific">Nitrosospira multiformis</name>
    <dbReference type="NCBI Taxonomy" id="1231"/>
    <lineage>
        <taxon>Bacteria</taxon>
        <taxon>Pseudomonadati</taxon>
        <taxon>Pseudomonadota</taxon>
        <taxon>Betaproteobacteria</taxon>
        <taxon>Nitrosomonadales</taxon>
        <taxon>Nitrosomonadaceae</taxon>
        <taxon>Nitrosospira</taxon>
    </lineage>
</organism>
<name>A0A1I7IVU6_9PROT</name>